<dbReference type="SUPFAM" id="SSF46785">
    <property type="entry name" value="Winged helix' DNA-binding domain"/>
    <property type="match status" value="1"/>
</dbReference>
<evidence type="ECO:0000256" key="2">
    <source>
        <dbReference type="ARBA" id="ARBA00023015"/>
    </source>
</evidence>
<evidence type="ECO:0000313" key="7">
    <source>
        <dbReference type="Proteomes" id="UP000673447"/>
    </source>
</evidence>
<reference evidence="6" key="1">
    <citation type="journal article" date="2016" name="Int. J. Syst. Evol. Microbiol.">
        <title>Pseudoxanthomonas helianthi sp. nov., isolated from roots of Jerusalem artichoke (Helianthus tuberosus).</title>
        <authorList>
            <person name="Kittiwongwattana C."/>
            <person name="Thawai C."/>
        </authorList>
    </citation>
    <scope>NUCLEOTIDE SEQUENCE</scope>
    <source>
        <strain evidence="6">110414</strain>
    </source>
</reference>
<dbReference type="Gene3D" id="3.40.190.290">
    <property type="match status" value="1"/>
</dbReference>
<keyword evidence="7" id="KW-1185">Reference proteome</keyword>
<dbReference type="RefSeq" id="WP_210535860.1">
    <property type="nucleotide sequence ID" value="NZ_JAGKTC010000001.1"/>
</dbReference>
<comment type="caution">
    <text evidence="6">The sequence shown here is derived from an EMBL/GenBank/DDBJ whole genome shotgun (WGS) entry which is preliminary data.</text>
</comment>
<evidence type="ECO:0000313" key="6">
    <source>
        <dbReference type="EMBL" id="MBP3984064.1"/>
    </source>
</evidence>
<dbReference type="GO" id="GO:0003700">
    <property type="term" value="F:DNA-binding transcription factor activity"/>
    <property type="evidence" value="ECO:0007669"/>
    <property type="project" value="InterPro"/>
</dbReference>
<keyword evidence="3" id="KW-0238">DNA-binding</keyword>
<dbReference type="InterPro" id="IPR000847">
    <property type="entry name" value="LysR_HTH_N"/>
</dbReference>
<dbReference type="InterPro" id="IPR036390">
    <property type="entry name" value="WH_DNA-bd_sf"/>
</dbReference>
<dbReference type="Proteomes" id="UP000673447">
    <property type="component" value="Unassembled WGS sequence"/>
</dbReference>
<dbReference type="Pfam" id="PF00126">
    <property type="entry name" value="HTH_1"/>
    <property type="match status" value="1"/>
</dbReference>
<organism evidence="6 7">
    <name type="scientific">Pseudoxanthomonas helianthi</name>
    <dbReference type="NCBI Taxonomy" id="1453541"/>
    <lineage>
        <taxon>Bacteria</taxon>
        <taxon>Pseudomonadati</taxon>
        <taxon>Pseudomonadota</taxon>
        <taxon>Gammaproteobacteria</taxon>
        <taxon>Lysobacterales</taxon>
        <taxon>Lysobacteraceae</taxon>
        <taxon>Pseudoxanthomonas</taxon>
    </lineage>
</organism>
<dbReference type="GO" id="GO:0043565">
    <property type="term" value="F:sequence-specific DNA binding"/>
    <property type="evidence" value="ECO:0007669"/>
    <property type="project" value="TreeGrafter"/>
</dbReference>
<dbReference type="Gene3D" id="1.10.10.10">
    <property type="entry name" value="Winged helix-like DNA-binding domain superfamily/Winged helix DNA-binding domain"/>
    <property type="match status" value="1"/>
</dbReference>
<feature type="domain" description="HTH lysR-type" evidence="5">
    <location>
        <begin position="13"/>
        <end position="70"/>
    </location>
</feature>
<sequence>MRKKQTTPSPGGVALDDLRLLLAIADSKSLGGAAKRLGVDHSSAFRRLAALEDRLGTRLFDRGRGGYAPTPAGEIAIASAGRIGEELDALDRQLLGQDLRLSGRIRVTTTDTLLHILAPLLAEFRQCEPGIVVEVAAANAIFDLSRRDADMALRPAATVPEHLVARRLTTVAIARYAAPDYLARQTARGLDHDDFAAHDWVAPDESLSHAGSARWIASNVPRERIVHRGDSLLALLQAAKAGIGMAALPCYLADCEPALRRVGATLDEAAVPLWLITHPDLRPVRRIRALGEFLSERLRAQEALFAGRESVFAEH</sequence>
<comment type="similarity">
    <text evidence="1">Belongs to the LysR transcriptional regulatory family.</text>
</comment>
<evidence type="ECO:0000256" key="4">
    <source>
        <dbReference type="ARBA" id="ARBA00023163"/>
    </source>
</evidence>
<dbReference type="InterPro" id="IPR058163">
    <property type="entry name" value="LysR-type_TF_proteobact-type"/>
</dbReference>
<keyword evidence="4" id="KW-0804">Transcription</keyword>
<gene>
    <name evidence="6" type="ORF">J5837_06445</name>
</gene>
<dbReference type="GO" id="GO:0006351">
    <property type="term" value="P:DNA-templated transcription"/>
    <property type="evidence" value="ECO:0007669"/>
    <property type="project" value="TreeGrafter"/>
</dbReference>
<evidence type="ECO:0000256" key="1">
    <source>
        <dbReference type="ARBA" id="ARBA00009437"/>
    </source>
</evidence>
<name>A0A940X3L5_9GAMM</name>
<dbReference type="EMBL" id="JAGKTC010000001">
    <property type="protein sequence ID" value="MBP3984064.1"/>
    <property type="molecule type" value="Genomic_DNA"/>
</dbReference>
<dbReference type="InterPro" id="IPR005119">
    <property type="entry name" value="LysR_subst-bd"/>
</dbReference>
<dbReference type="AlphaFoldDB" id="A0A940X3L5"/>
<evidence type="ECO:0000256" key="3">
    <source>
        <dbReference type="ARBA" id="ARBA00023125"/>
    </source>
</evidence>
<reference evidence="6" key="2">
    <citation type="submission" date="2021-03" db="EMBL/GenBank/DDBJ databases">
        <authorList>
            <person name="Cao W."/>
        </authorList>
    </citation>
    <scope>NUCLEOTIDE SEQUENCE</scope>
    <source>
        <strain evidence="6">110414</strain>
    </source>
</reference>
<dbReference type="SUPFAM" id="SSF53850">
    <property type="entry name" value="Periplasmic binding protein-like II"/>
    <property type="match status" value="1"/>
</dbReference>
<dbReference type="PROSITE" id="PS50931">
    <property type="entry name" value="HTH_LYSR"/>
    <property type="match status" value="1"/>
</dbReference>
<dbReference type="PANTHER" id="PTHR30537">
    <property type="entry name" value="HTH-TYPE TRANSCRIPTIONAL REGULATOR"/>
    <property type="match status" value="1"/>
</dbReference>
<accession>A0A940X3L5</accession>
<proteinExistence type="inferred from homology"/>
<dbReference type="Pfam" id="PF03466">
    <property type="entry name" value="LysR_substrate"/>
    <property type="match status" value="1"/>
</dbReference>
<dbReference type="InterPro" id="IPR036388">
    <property type="entry name" value="WH-like_DNA-bd_sf"/>
</dbReference>
<evidence type="ECO:0000259" key="5">
    <source>
        <dbReference type="PROSITE" id="PS50931"/>
    </source>
</evidence>
<keyword evidence="2" id="KW-0805">Transcription regulation</keyword>
<protein>
    <submittedName>
        <fullName evidence="6">LysR family transcriptional regulator</fullName>
    </submittedName>
</protein>
<dbReference type="PANTHER" id="PTHR30537:SF3">
    <property type="entry name" value="TRANSCRIPTIONAL REGULATORY PROTEIN"/>
    <property type="match status" value="1"/>
</dbReference>